<dbReference type="InterPro" id="IPR000160">
    <property type="entry name" value="GGDEF_dom"/>
</dbReference>
<comment type="catalytic activity">
    <reaction evidence="2">
        <text>2 GTP = 3',3'-c-di-GMP + 2 diphosphate</text>
        <dbReference type="Rhea" id="RHEA:24898"/>
        <dbReference type="ChEBI" id="CHEBI:33019"/>
        <dbReference type="ChEBI" id="CHEBI:37565"/>
        <dbReference type="ChEBI" id="CHEBI:58805"/>
        <dbReference type="EC" id="2.7.7.65"/>
    </reaction>
</comment>
<gene>
    <name evidence="6" type="ORF">ZMTM_25380</name>
</gene>
<evidence type="ECO:0000313" key="6">
    <source>
        <dbReference type="EMBL" id="BCM26279.1"/>
    </source>
</evidence>
<evidence type="ECO:0000259" key="5">
    <source>
        <dbReference type="PROSITE" id="PS50887"/>
    </source>
</evidence>
<feature type="domain" description="GGDEF" evidence="5">
    <location>
        <begin position="475"/>
        <end position="607"/>
    </location>
</feature>
<evidence type="ECO:0000256" key="2">
    <source>
        <dbReference type="ARBA" id="ARBA00034247"/>
    </source>
</evidence>
<dbReference type="CDD" id="cd01949">
    <property type="entry name" value="GGDEF"/>
    <property type="match status" value="1"/>
</dbReference>
<dbReference type="EC" id="2.7.7.65" evidence="1"/>
<evidence type="ECO:0000256" key="1">
    <source>
        <dbReference type="ARBA" id="ARBA00012528"/>
    </source>
</evidence>
<dbReference type="GO" id="GO:0052621">
    <property type="term" value="F:diguanylate cyclase activity"/>
    <property type="evidence" value="ECO:0007669"/>
    <property type="project" value="UniProtKB-EC"/>
</dbReference>
<name>A0A8D5JXM7_9PROT</name>
<dbReference type="SUPFAM" id="SSF55073">
    <property type="entry name" value="Nucleotide cyclase"/>
    <property type="match status" value="1"/>
</dbReference>
<evidence type="ECO:0000256" key="3">
    <source>
        <dbReference type="SAM" id="Coils"/>
    </source>
</evidence>
<protein>
    <recommendedName>
        <fullName evidence="1">diguanylate cyclase</fullName>
        <ecNumber evidence="1">2.7.7.65</ecNumber>
    </recommendedName>
</protein>
<dbReference type="Pfam" id="PF00990">
    <property type="entry name" value="GGDEF"/>
    <property type="match status" value="1"/>
</dbReference>
<dbReference type="Gene3D" id="3.30.70.270">
    <property type="match status" value="1"/>
</dbReference>
<evidence type="ECO:0000313" key="7">
    <source>
        <dbReference type="Proteomes" id="UP000826722"/>
    </source>
</evidence>
<reference evidence="6" key="1">
    <citation type="journal article" date="2021" name="Arch. Microbiol.">
        <title>Methyloradius palustris gen. nov., sp. nov., a methanol-oxidizing bacterium isolated from snow.</title>
        <authorList>
            <person name="Miyadera T."/>
            <person name="Kojima H."/>
            <person name="Fukui M."/>
        </authorList>
    </citation>
    <scope>NUCLEOTIDE SEQUENCE</scope>
    <source>
        <strain evidence="6">Zm11</strain>
    </source>
</reference>
<sequence>MDKKSPTEVARQTLLQLTTRKIAPTPDNYRKMYDEISGVTSIDHSLELARTLDSVLQEAGQKQPKYIVAAQSINSLITKRDWAKLEDQLRKLIPVGDVDDAITWPMVVRNLVKQLEVNHKGITNTRKKEGLNRVLTNFGQDPDVLSQKIHALVASWGSGTTEQMVDTPASASPINTNTPVTPAASNAKINPEDLIDVVIRDDSDAIEISKLWREMLVKTLELVIVPQLKSVPDAFAKAEILLADTKNVQTKQHIVKVGEHLKGVLFSLEMHNDSQNRIREALLQLLRLMLSSMGELVVEDKWLHGQTLLVNDILAKPLDIESLYNAESSLKELIFKQGEIKPGLIEAQETLKKMVATFVERLSEMTENTSEYQSKIEGYQQQIKSSENIVEFNTLLDNLMEDTRTIGLSAQRSRDMLNETQQKVKEAERQIYELTVKLDQISEVAHEDYLTGTLNRRGMDEALLREFSRAERYNIALSIAMMDIDHFKKINDTMGHTTGDQALSHLAGVIKKSLRTTDVIARYGGEEFIIILPNTEQEESITIVTRAQRELTKNFFMHENKRVLITFSAGVAERAPGEEPNSVIPRADAALYQAKQSGRNRVVGAPPIAEKSSSTDDNDAENE</sequence>
<feature type="region of interest" description="Disordered" evidence="4">
    <location>
        <begin position="595"/>
        <end position="623"/>
    </location>
</feature>
<dbReference type="RefSeq" id="WP_221764287.1">
    <property type="nucleotide sequence ID" value="NZ_AP024110.1"/>
</dbReference>
<feature type="coiled-coil region" evidence="3">
    <location>
        <begin position="410"/>
        <end position="444"/>
    </location>
</feature>
<proteinExistence type="predicted"/>
<dbReference type="InterPro" id="IPR043128">
    <property type="entry name" value="Rev_trsase/Diguanyl_cyclase"/>
</dbReference>
<keyword evidence="7" id="KW-1185">Reference proteome</keyword>
<dbReference type="InterPro" id="IPR050469">
    <property type="entry name" value="Diguanylate_Cyclase"/>
</dbReference>
<dbReference type="PROSITE" id="PS50887">
    <property type="entry name" value="GGDEF"/>
    <property type="match status" value="1"/>
</dbReference>
<dbReference type="EMBL" id="AP024110">
    <property type="protein sequence ID" value="BCM26279.1"/>
    <property type="molecule type" value="Genomic_DNA"/>
</dbReference>
<dbReference type="InterPro" id="IPR029787">
    <property type="entry name" value="Nucleotide_cyclase"/>
</dbReference>
<dbReference type="KEGG" id="mpau:ZMTM_25380"/>
<dbReference type="Proteomes" id="UP000826722">
    <property type="component" value="Chromosome"/>
</dbReference>
<accession>A0A8D5JXM7</accession>
<dbReference type="FunFam" id="3.30.70.270:FF:000001">
    <property type="entry name" value="Diguanylate cyclase domain protein"/>
    <property type="match status" value="1"/>
</dbReference>
<dbReference type="AlphaFoldDB" id="A0A8D5JXM7"/>
<dbReference type="SMART" id="SM00267">
    <property type="entry name" value="GGDEF"/>
    <property type="match status" value="1"/>
</dbReference>
<organism evidence="6 7">
    <name type="scientific">Methyloradius palustris</name>
    <dbReference type="NCBI Taxonomy" id="2778876"/>
    <lineage>
        <taxon>Bacteria</taxon>
        <taxon>Pseudomonadati</taxon>
        <taxon>Pseudomonadota</taxon>
        <taxon>Betaproteobacteria</taxon>
        <taxon>Nitrosomonadales</taxon>
        <taxon>Methylophilaceae</taxon>
        <taxon>Methyloradius</taxon>
    </lineage>
</organism>
<dbReference type="PANTHER" id="PTHR45138:SF9">
    <property type="entry name" value="DIGUANYLATE CYCLASE DGCM-RELATED"/>
    <property type="match status" value="1"/>
</dbReference>
<evidence type="ECO:0000256" key="4">
    <source>
        <dbReference type="SAM" id="MobiDB-lite"/>
    </source>
</evidence>
<dbReference type="PANTHER" id="PTHR45138">
    <property type="entry name" value="REGULATORY COMPONENTS OF SENSORY TRANSDUCTION SYSTEM"/>
    <property type="match status" value="1"/>
</dbReference>
<dbReference type="NCBIfam" id="TIGR00254">
    <property type="entry name" value="GGDEF"/>
    <property type="match status" value="1"/>
</dbReference>
<keyword evidence="3" id="KW-0175">Coiled coil</keyword>